<dbReference type="PROSITE" id="PS51273">
    <property type="entry name" value="GATASE_TYPE_1"/>
    <property type="match status" value="1"/>
</dbReference>
<comment type="catalytic activity">
    <reaction evidence="8">
        <text>N(2)-formyl-N(1)-(5-phospho-beta-D-ribosyl)glycinamide + L-glutamine + ATP + H2O = 2-formamido-N(1)-(5-O-phospho-beta-D-ribosyl)acetamidine + L-glutamate + ADP + phosphate + H(+)</text>
        <dbReference type="Rhea" id="RHEA:17129"/>
        <dbReference type="ChEBI" id="CHEBI:15377"/>
        <dbReference type="ChEBI" id="CHEBI:15378"/>
        <dbReference type="ChEBI" id="CHEBI:29985"/>
        <dbReference type="ChEBI" id="CHEBI:30616"/>
        <dbReference type="ChEBI" id="CHEBI:43474"/>
        <dbReference type="ChEBI" id="CHEBI:58359"/>
        <dbReference type="ChEBI" id="CHEBI:147286"/>
        <dbReference type="ChEBI" id="CHEBI:147287"/>
        <dbReference type="ChEBI" id="CHEBI:456216"/>
        <dbReference type="EC" id="6.3.5.3"/>
    </reaction>
</comment>
<dbReference type="Proteomes" id="UP000287502">
    <property type="component" value="Chromosome"/>
</dbReference>
<gene>
    <name evidence="8 9" type="primary">purQ</name>
    <name evidence="9" type="ORF">EP073_11130</name>
</gene>
<name>A0A3R5Z0D1_9BACT</name>
<dbReference type="AlphaFoldDB" id="A0A3R5Z0D1"/>
<dbReference type="UniPathway" id="UPA00074">
    <property type="reaction ID" value="UER00128"/>
</dbReference>
<feature type="active site" description="Nucleophile" evidence="8">
    <location>
        <position position="86"/>
    </location>
</feature>
<feature type="active site" evidence="8">
    <location>
        <position position="203"/>
    </location>
</feature>
<dbReference type="FunFam" id="3.40.50.880:FF:000019">
    <property type="entry name" value="Phosphoribosylformylglycinamidine synthase subunit PurQ"/>
    <property type="match status" value="1"/>
</dbReference>
<proteinExistence type="inferred from homology"/>
<keyword evidence="6 8" id="KW-0067">ATP-binding</keyword>
<dbReference type="GO" id="GO:0006189">
    <property type="term" value="P:'de novo' IMP biosynthetic process"/>
    <property type="evidence" value="ECO:0007669"/>
    <property type="project" value="UniProtKB-UniRule"/>
</dbReference>
<evidence type="ECO:0000256" key="1">
    <source>
        <dbReference type="ARBA" id="ARBA00022490"/>
    </source>
</evidence>
<dbReference type="CDD" id="cd01740">
    <property type="entry name" value="GATase1_FGAR_AT"/>
    <property type="match status" value="1"/>
</dbReference>
<dbReference type="SMART" id="SM01211">
    <property type="entry name" value="GATase_5"/>
    <property type="match status" value="1"/>
</dbReference>
<dbReference type="InterPro" id="IPR010075">
    <property type="entry name" value="PRibForGlyAmidine_synth_PurQ"/>
</dbReference>
<reference evidence="9 10" key="1">
    <citation type="submission" date="2019-01" db="EMBL/GenBank/DDBJ databases">
        <title>Geovibrio thiophilus DSM 11263, complete genome.</title>
        <authorList>
            <person name="Spring S."/>
            <person name="Bunk B."/>
            <person name="Sproer C."/>
        </authorList>
    </citation>
    <scope>NUCLEOTIDE SEQUENCE [LARGE SCALE GENOMIC DNA]</scope>
    <source>
        <strain evidence="9 10">DSM 11263</strain>
    </source>
</reference>
<organism evidence="9 10">
    <name type="scientific">Geovibrio thiophilus</name>
    <dbReference type="NCBI Taxonomy" id="139438"/>
    <lineage>
        <taxon>Bacteria</taxon>
        <taxon>Pseudomonadati</taxon>
        <taxon>Deferribacterota</taxon>
        <taxon>Deferribacteres</taxon>
        <taxon>Deferribacterales</taxon>
        <taxon>Geovibrionaceae</taxon>
        <taxon>Geovibrio</taxon>
    </lineage>
</organism>
<dbReference type="SUPFAM" id="SSF52317">
    <property type="entry name" value="Class I glutamine amidotransferase-like"/>
    <property type="match status" value="1"/>
</dbReference>
<evidence type="ECO:0000256" key="8">
    <source>
        <dbReference type="HAMAP-Rule" id="MF_00421"/>
    </source>
</evidence>
<dbReference type="InterPro" id="IPR029062">
    <property type="entry name" value="Class_I_gatase-like"/>
</dbReference>
<evidence type="ECO:0000256" key="5">
    <source>
        <dbReference type="ARBA" id="ARBA00022801"/>
    </source>
</evidence>
<dbReference type="PANTHER" id="PTHR47552:SF1">
    <property type="entry name" value="PHOSPHORIBOSYLFORMYLGLYCINAMIDINE SYNTHASE SUBUNIT PURQ"/>
    <property type="match status" value="1"/>
</dbReference>
<dbReference type="EC" id="6.3.5.3" evidence="8"/>
<keyword evidence="3 8" id="KW-0547">Nucleotide-binding</keyword>
<dbReference type="GO" id="GO:0004642">
    <property type="term" value="F:phosphoribosylformylglycinamidine synthase activity"/>
    <property type="evidence" value="ECO:0007669"/>
    <property type="project" value="UniProtKB-UniRule"/>
</dbReference>
<dbReference type="Gene3D" id="3.40.50.880">
    <property type="match status" value="1"/>
</dbReference>
<comment type="function">
    <text evidence="8">Part of the phosphoribosylformylglycinamidine synthase complex involved in the purines biosynthetic pathway. Catalyzes the ATP-dependent conversion of formylglycinamide ribonucleotide (FGAR) and glutamine to yield formylglycinamidine ribonucleotide (FGAM) and glutamate. The FGAM synthase complex is composed of three subunits. PurQ produces an ammonia molecule by converting glutamine to glutamate. PurL transfers the ammonia molecule to FGAR to form FGAM in an ATP-dependent manner. PurS interacts with PurQ and PurL and is thought to assist in the transfer of the ammonia molecule from PurQ to PurL.</text>
</comment>
<evidence type="ECO:0000256" key="6">
    <source>
        <dbReference type="ARBA" id="ARBA00022840"/>
    </source>
</evidence>
<comment type="pathway">
    <text evidence="8">Purine metabolism; IMP biosynthesis via de novo pathway; 5-amino-1-(5-phospho-D-ribosyl)imidazole from N(2)-formyl-N(1)-(5-phospho-D-ribosyl)glycinamide: step 1/2.</text>
</comment>
<comment type="catalytic activity">
    <reaction evidence="8">
        <text>L-glutamine + H2O = L-glutamate + NH4(+)</text>
        <dbReference type="Rhea" id="RHEA:15889"/>
        <dbReference type="ChEBI" id="CHEBI:15377"/>
        <dbReference type="ChEBI" id="CHEBI:28938"/>
        <dbReference type="ChEBI" id="CHEBI:29985"/>
        <dbReference type="ChEBI" id="CHEBI:58359"/>
        <dbReference type="EC" id="3.5.1.2"/>
    </reaction>
</comment>
<dbReference type="RefSeq" id="WP_128467220.1">
    <property type="nucleotide sequence ID" value="NZ_CP035108.1"/>
</dbReference>
<dbReference type="OrthoDB" id="9804441at2"/>
<keyword evidence="5 8" id="KW-0378">Hydrolase</keyword>
<keyword evidence="2 8" id="KW-0436">Ligase</keyword>
<keyword evidence="4 8" id="KW-0658">Purine biosynthesis</keyword>
<dbReference type="GO" id="GO:0004359">
    <property type="term" value="F:glutaminase activity"/>
    <property type="evidence" value="ECO:0007669"/>
    <property type="project" value="UniProtKB-EC"/>
</dbReference>
<dbReference type="EMBL" id="CP035108">
    <property type="protein sequence ID" value="QAR33935.1"/>
    <property type="molecule type" value="Genomic_DNA"/>
</dbReference>
<dbReference type="NCBIfam" id="TIGR01737">
    <property type="entry name" value="FGAM_synth_I"/>
    <property type="match status" value="1"/>
</dbReference>
<dbReference type="GO" id="GO:0005737">
    <property type="term" value="C:cytoplasm"/>
    <property type="evidence" value="ECO:0007669"/>
    <property type="project" value="UniProtKB-SubCell"/>
</dbReference>
<dbReference type="Pfam" id="PF13507">
    <property type="entry name" value="GATase_5"/>
    <property type="match status" value="1"/>
</dbReference>
<comment type="subunit">
    <text evidence="8">Part of the FGAM synthase complex composed of 1 PurL, 1 PurQ and 2 PurS subunits.</text>
</comment>
<dbReference type="GO" id="GO:0005524">
    <property type="term" value="F:ATP binding"/>
    <property type="evidence" value="ECO:0007669"/>
    <property type="project" value="UniProtKB-KW"/>
</dbReference>
<dbReference type="NCBIfam" id="NF002957">
    <property type="entry name" value="PRK03619.1"/>
    <property type="match status" value="1"/>
</dbReference>
<dbReference type="EC" id="3.5.1.2" evidence="8"/>
<evidence type="ECO:0000256" key="2">
    <source>
        <dbReference type="ARBA" id="ARBA00022598"/>
    </source>
</evidence>
<evidence type="ECO:0000256" key="4">
    <source>
        <dbReference type="ARBA" id="ARBA00022755"/>
    </source>
</evidence>
<dbReference type="PANTHER" id="PTHR47552">
    <property type="entry name" value="PHOSPHORIBOSYLFORMYLGLYCINAMIDINE SYNTHASE SUBUNIT PURQ"/>
    <property type="match status" value="1"/>
</dbReference>
<evidence type="ECO:0000256" key="3">
    <source>
        <dbReference type="ARBA" id="ARBA00022741"/>
    </source>
</evidence>
<keyword evidence="10" id="KW-1185">Reference proteome</keyword>
<dbReference type="PIRSF" id="PIRSF001586">
    <property type="entry name" value="FGAM_synth_I"/>
    <property type="match status" value="1"/>
</dbReference>
<evidence type="ECO:0000256" key="7">
    <source>
        <dbReference type="ARBA" id="ARBA00022962"/>
    </source>
</evidence>
<dbReference type="HAMAP" id="MF_00421">
    <property type="entry name" value="PurQ"/>
    <property type="match status" value="1"/>
</dbReference>
<evidence type="ECO:0000313" key="9">
    <source>
        <dbReference type="EMBL" id="QAR33935.1"/>
    </source>
</evidence>
<protein>
    <recommendedName>
        <fullName evidence="8">Phosphoribosylformylglycinamidine synthase subunit PurQ</fullName>
        <shortName evidence="8">FGAM synthase</shortName>
        <ecNumber evidence="8">6.3.5.3</ecNumber>
    </recommendedName>
    <alternativeName>
        <fullName evidence="8">Formylglycinamide ribonucleotide amidotransferase subunit I</fullName>
        <shortName evidence="8">FGAR amidotransferase I</shortName>
        <shortName evidence="8">FGAR-AT I</shortName>
    </alternativeName>
    <alternativeName>
        <fullName evidence="8">Glutaminase PurQ</fullName>
        <ecNumber evidence="8">3.5.1.2</ecNumber>
    </alternativeName>
    <alternativeName>
        <fullName evidence="8">Phosphoribosylformylglycinamidine synthase subunit I</fullName>
    </alternativeName>
</protein>
<evidence type="ECO:0000313" key="10">
    <source>
        <dbReference type="Proteomes" id="UP000287502"/>
    </source>
</evidence>
<comment type="subcellular location">
    <subcellularLocation>
        <location evidence="8">Cytoplasm</location>
    </subcellularLocation>
</comment>
<keyword evidence="7 8" id="KW-0315">Glutamine amidotransferase</keyword>
<dbReference type="KEGG" id="gtl:EP073_11130"/>
<accession>A0A3R5Z0D1</accession>
<keyword evidence="1 8" id="KW-0963">Cytoplasm</keyword>
<sequence>MKAGVVVFPGSNCDHDCYHVLKHVLGMDTVFLWHKDADLKGVDLVVLPGGFSYGDYLRCGAIAKHSPIMQEVSEFADKGGHVLGICNGFQVLTEAGLLPGALLRNKDLKFICRYVNLRVDNAGTAFTSRYADGEIVRIPIAHAEGNYFASEDVIKELEENNRVVFRYCDEYGETSEGSNPNGSINGIAGIVNKGGNVLGMMPHPERCAEEIMQTKDGFHIFESLRKVLKGVL</sequence>
<feature type="active site" evidence="8">
    <location>
        <position position="205"/>
    </location>
</feature>